<accession>A0A1Y5U3U5</accession>
<dbReference type="InterPro" id="IPR012042">
    <property type="entry name" value="NeuTTM/CthTTM-like"/>
</dbReference>
<dbReference type="Pfam" id="PF01928">
    <property type="entry name" value="CYTH"/>
    <property type="match status" value="1"/>
</dbReference>
<dbReference type="PANTHER" id="PTHR40114">
    <property type="entry name" value="SLR0698 PROTEIN"/>
    <property type="match status" value="1"/>
</dbReference>
<dbReference type="InParanoid" id="A0A1Y5U3U5"/>
<dbReference type="PANTHER" id="PTHR40114:SF1">
    <property type="entry name" value="SLR0698 PROTEIN"/>
    <property type="match status" value="1"/>
</dbReference>
<dbReference type="Gene3D" id="2.40.320.10">
    <property type="entry name" value="Hypothetical Protein Pfu-838710-001"/>
    <property type="match status" value="1"/>
</dbReference>
<reference evidence="3 4" key="1">
    <citation type="submission" date="2017-03" db="EMBL/GenBank/DDBJ databases">
        <authorList>
            <person name="Afonso C.L."/>
            <person name="Miller P.J."/>
            <person name="Scott M.A."/>
            <person name="Spackman E."/>
            <person name="Goraichik I."/>
            <person name="Dimitrov K.M."/>
            <person name="Suarez D.L."/>
            <person name="Swayne D.E."/>
        </authorList>
    </citation>
    <scope>NUCLEOTIDE SEQUENCE [LARGE SCALE GENOMIC DNA]</scope>
    <source>
        <strain evidence="3 4">CECT 7691</strain>
    </source>
</reference>
<dbReference type="PROSITE" id="PS51707">
    <property type="entry name" value="CYTH"/>
    <property type="match status" value="1"/>
</dbReference>
<name>A0A1Y5U3U5_9PROT</name>
<protein>
    <recommendedName>
        <fullName evidence="2">CYTH domain-containing protein</fullName>
    </recommendedName>
</protein>
<evidence type="ECO:0000259" key="2">
    <source>
        <dbReference type="PROSITE" id="PS51707"/>
    </source>
</evidence>
<dbReference type="CDD" id="cd07891">
    <property type="entry name" value="CYTH-like_CthTTM-like_1"/>
    <property type="match status" value="1"/>
</dbReference>
<dbReference type="SUPFAM" id="SSF55154">
    <property type="entry name" value="CYTH-like phosphatases"/>
    <property type="match status" value="1"/>
</dbReference>
<dbReference type="PIRSF" id="PIRSF016487">
    <property type="entry name" value="CYTH_UCP016487"/>
    <property type="match status" value="1"/>
</dbReference>
<dbReference type="Proteomes" id="UP000193200">
    <property type="component" value="Unassembled WGS sequence"/>
</dbReference>
<sequence length="167" mass="18892">MPDMTANIEIERKFLVAGDGWRSLADSGTVISQGYLAEQGTLSIRIRRYGERGILTIKKGQDARRRMEFEYDVPLAEAEQMLQELCPSPPLSKTRYRVPHDGRTWEVDVFHGVNEGLVMAEIEFGEGEEIGALPDWAGREVTDDRRYLNGSLYKSPWSTWGPAEGSR</sequence>
<evidence type="ECO:0000313" key="4">
    <source>
        <dbReference type="Proteomes" id="UP000193200"/>
    </source>
</evidence>
<evidence type="ECO:0000256" key="1">
    <source>
        <dbReference type="PIRSR" id="PIRSR016487-1"/>
    </source>
</evidence>
<keyword evidence="4" id="KW-1185">Reference proteome</keyword>
<dbReference type="InterPro" id="IPR033469">
    <property type="entry name" value="CYTH-like_dom_sf"/>
</dbReference>
<dbReference type="AlphaFoldDB" id="A0A1Y5U3U5"/>
<proteinExistence type="predicted"/>
<organism evidence="3 4">
    <name type="scientific">Oceanibacterium hippocampi</name>
    <dbReference type="NCBI Taxonomy" id="745714"/>
    <lineage>
        <taxon>Bacteria</taxon>
        <taxon>Pseudomonadati</taxon>
        <taxon>Pseudomonadota</taxon>
        <taxon>Alphaproteobacteria</taxon>
        <taxon>Sneathiellales</taxon>
        <taxon>Sneathiellaceae</taxon>
        <taxon>Oceanibacterium</taxon>
    </lineage>
</organism>
<dbReference type="EMBL" id="FWFR01000009">
    <property type="protein sequence ID" value="SLN77725.1"/>
    <property type="molecule type" value="Genomic_DNA"/>
</dbReference>
<dbReference type="InterPro" id="IPR023577">
    <property type="entry name" value="CYTH_domain"/>
</dbReference>
<feature type="active site" description="Proton acceptor" evidence="1">
    <location>
        <position position="35"/>
    </location>
</feature>
<gene>
    <name evidence="3" type="ORF">OCH7691_04523</name>
</gene>
<dbReference type="SMART" id="SM01118">
    <property type="entry name" value="CYTH"/>
    <property type="match status" value="1"/>
</dbReference>
<evidence type="ECO:0000313" key="3">
    <source>
        <dbReference type="EMBL" id="SLN77725.1"/>
    </source>
</evidence>
<feature type="domain" description="CYTH" evidence="2">
    <location>
        <begin position="7"/>
        <end position="154"/>
    </location>
</feature>